<reference evidence="3 4" key="1">
    <citation type="journal article" date="2019" name="Nat. Ecol. Evol.">
        <title>Megaphylogeny resolves global patterns of mushroom evolution.</title>
        <authorList>
            <person name="Varga T."/>
            <person name="Krizsan K."/>
            <person name="Foldi C."/>
            <person name="Dima B."/>
            <person name="Sanchez-Garcia M."/>
            <person name="Sanchez-Ramirez S."/>
            <person name="Szollosi G.J."/>
            <person name="Szarkandi J.G."/>
            <person name="Papp V."/>
            <person name="Albert L."/>
            <person name="Andreopoulos W."/>
            <person name="Angelini C."/>
            <person name="Antonin V."/>
            <person name="Barry K.W."/>
            <person name="Bougher N.L."/>
            <person name="Buchanan P."/>
            <person name="Buyck B."/>
            <person name="Bense V."/>
            <person name="Catcheside P."/>
            <person name="Chovatia M."/>
            <person name="Cooper J."/>
            <person name="Damon W."/>
            <person name="Desjardin D."/>
            <person name="Finy P."/>
            <person name="Geml J."/>
            <person name="Haridas S."/>
            <person name="Hughes K."/>
            <person name="Justo A."/>
            <person name="Karasinski D."/>
            <person name="Kautmanova I."/>
            <person name="Kiss B."/>
            <person name="Kocsube S."/>
            <person name="Kotiranta H."/>
            <person name="LaButti K.M."/>
            <person name="Lechner B.E."/>
            <person name="Liimatainen K."/>
            <person name="Lipzen A."/>
            <person name="Lukacs Z."/>
            <person name="Mihaltcheva S."/>
            <person name="Morgado L.N."/>
            <person name="Niskanen T."/>
            <person name="Noordeloos M.E."/>
            <person name="Ohm R.A."/>
            <person name="Ortiz-Santana B."/>
            <person name="Ovrebo C."/>
            <person name="Racz N."/>
            <person name="Riley R."/>
            <person name="Savchenko A."/>
            <person name="Shiryaev A."/>
            <person name="Soop K."/>
            <person name="Spirin V."/>
            <person name="Szebenyi C."/>
            <person name="Tomsovsky M."/>
            <person name="Tulloss R.E."/>
            <person name="Uehling J."/>
            <person name="Grigoriev I.V."/>
            <person name="Vagvolgyi C."/>
            <person name="Papp T."/>
            <person name="Martin F.M."/>
            <person name="Miettinen O."/>
            <person name="Hibbett D.S."/>
            <person name="Nagy L.G."/>
        </authorList>
    </citation>
    <scope>NUCLEOTIDE SEQUENCE [LARGE SCALE GENOMIC DNA]</scope>
    <source>
        <strain evidence="3 4">CBS 962.96</strain>
    </source>
</reference>
<dbReference type="PANTHER" id="PTHR11559">
    <property type="entry name" value="CARBOXYLESTERASE"/>
    <property type="match status" value="1"/>
</dbReference>
<dbReference type="InterPro" id="IPR019819">
    <property type="entry name" value="Carboxylesterase_B_CS"/>
</dbReference>
<dbReference type="Gene3D" id="3.40.50.1820">
    <property type="entry name" value="alpha/beta hydrolase"/>
    <property type="match status" value="1"/>
</dbReference>
<protein>
    <submittedName>
        <fullName evidence="3">Extracellular triacylglycerol lipase</fullName>
    </submittedName>
</protein>
<feature type="chain" id="PRO_5020863348" evidence="1">
    <location>
        <begin position="19"/>
        <end position="545"/>
    </location>
</feature>
<dbReference type="InterPro" id="IPR002018">
    <property type="entry name" value="CarbesteraseB"/>
</dbReference>
<keyword evidence="1" id="KW-0732">Signal</keyword>
<feature type="signal peptide" evidence="1">
    <location>
        <begin position="1"/>
        <end position="18"/>
    </location>
</feature>
<organism evidence="3 4">
    <name type="scientific">Dendrothele bispora (strain CBS 962.96)</name>
    <dbReference type="NCBI Taxonomy" id="1314807"/>
    <lineage>
        <taxon>Eukaryota</taxon>
        <taxon>Fungi</taxon>
        <taxon>Dikarya</taxon>
        <taxon>Basidiomycota</taxon>
        <taxon>Agaricomycotina</taxon>
        <taxon>Agaricomycetes</taxon>
        <taxon>Agaricomycetidae</taxon>
        <taxon>Agaricales</taxon>
        <taxon>Agaricales incertae sedis</taxon>
        <taxon>Dendrothele</taxon>
    </lineage>
</organism>
<feature type="domain" description="Carboxylesterase type B" evidence="2">
    <location>
        <begin position="24"/>
        <end position="535"/>
    </location>
</feature>
<sequence>MLVLRSFPVFLFISSAFAAPQVNLGSTVLTGSQVSPDVEFFGGIPFAEPPVGSLRLRPPVPKFALNVTSFDAAQFGPACLQALKQSADLSLVSEDCLTVNVLRPAGVSENSSLPVIFWTYGGGFTTGTAGGQSGEQIVSQSVARGTPVLHVSFNYRLGALGYPQGQEAADAGALNLGLKDQLTALQWVQQNIGTFGGDKEKVTTMGGSAGSIMSSIQFLGNMTGLARAGIFQSGGAGSAGVFFPQDYQKDWNNFVSNIPQCASVAGTDQTFDCIQSVTNSTLLLEAMIQAIADSGIGSSPFKPTIDGPGGMLSDLPSRLIEQGKFSPVPMIFGDDLDQGAYIVHTKSFFASIFFTHLALTPSPSHIALELSTSVTKLLTMYPDNPAAGSPYGTDQETFGRPPAYKKAASIVGDMSWQSQRRYTSNAFSNAGVNVWGYQFVQRQANIDPALGVPHGSSVTFIYDKQEDTSEDSQNLTRMMVDYWVSFATSLDPNDGLGTGRPNWFSRTSDEQVVMQFQINNATMVPDDYRKEQMDFLNSKPAVWHH</sequence>
<dbReference type="SUPFAM" id="SSF53474">
    <property type="entry name" value="alpha/beta-Hydrolases"/>
    <property type="match status" value="1"/>
</dbReference>
<keyword evidence="4" id="KW-1185">Reference proteome</keyword>
<dbReference type="OrthoDB" id="408631at2759"/>
<dbReference type="AlphaFoldDB" id="A0A4S8MQ67"/>
<accession>A0A4S8MQ67</accession>
<evidence type="ECO:0000313" key="3">
    <source>
        <dbReference type="EMBL" id="THV05188.1"/>
    </source>
</evidence>
<dbReference type="Proteomes" id="UP000297245">
    <property type="component" value="Unassembled WGS sequence"/>
</dbReference>
<evidence type="ECO:0000313" key="4">
    <source>
        <dbReference type="Proteomes" id="UP000297245"/>
    </source>
</evidence>
<evidence type="ECO:0000256" key="1">
    <source>
        <dbReference type="SAM" id="SignalP"/>
    </source>
</evidence>
<dbReference type="Pfam" id="PF00135">
    <property type="entry name" value="COesterase"/>
    <property type="match status" value="1"/>
</dbReference>
<dbReference type="InterPro" id="IPR029058">
    <property type="entry name" value="AB_hydrolase_fold"/>
</dbReference>
<name>A0A4S8MQ67_DENBC</name>
<dbReference type="PROSITE" id="PS00941">
    <property type="entry name" value="CARBOXYLESTERASE_B_2"/>
    <property type="match status" value="1"/>
</dbReference>
<gene>
    <name evidence="3" type="ORF">K435DRAFT_647899</name>
</gene>
<dbReference type="InterPro" id="IPR050309">
    <property type="entry name" value="Type-B_Carboxylest/Lipase"/>
</dbReference>
<dbReference type="EMBL" id="ML179050">
    <property type="protein sequence ID" value="THV05188.1"/>
    <property type="molecule type" value="Genomic_DNA"/>
</dbReference>
<evidence type="ECO:0000259" key="2">
    <source>
        <dbReference type="Pfam" id="PF00135"/>
    </source>
</evidence>
<proteinExistence type="predicted"/>